<keyword evidence="1" id="KW-0472">Membrane</keyword>
<name>X1NQY7_9ZZZZ</name>
<accession>X1NQY7</accession>
<feature type="non-terminal residue" evidence="2">
    <location>
        <position position="196"/>
    </location>
</feature>
<protein>
    <submittedName>
        <fullName evidence="2">Uncharacterized protein</fullName>
    </submittedName>
</protein>
<keyword evidence="1" id="KW-0812">Transmembrane</keyword>
<keyword evidence="1" id="KW-1133">Transmembrane helix</keyword>
<reference evidence="2" key="1">
    <citation type="journal article" date="2014" name="Front. Microbiol.">
        <title>High frequency of phylogenetically diverse reductive dehalogenase-homologous genes in deep subseafloor sedimentary metagenomes.</title>
        <authorList>
            <person name="Kawai M."/>
            <person name="Futagami T."/>
            <person name="Toyoda A."/>
            <person name="Takaki Y."/>
            <person name="Nishi S."/>
            <person name="Hori S."/>
            <person name="Arai W."/>
            <person name="Tsubouchi T."/>
            <person name="Morono Y."/>
            <person name="Uchiyama I."/>
            <person name="Ito T."/>
            <person name="Fujiyama A."/>
            <person name="Inagaki F."/>
            <person name="Takami H."/>
        </authorList>
    </citation>
    <scope>NUCLEOTIDE SEQUENCE</scope>
    <source>
        <strain evidence="2">Expedition CK06-06</strain>
    </source>
</reference>
<proteinExistence type="predicted"/>
<gene>
    <name evidence="2" type="ORF">S06H3_50722</name>
</gene>
<sequence length="196" mass="21377">MGFIADVAGAIFDVIGSIVEAVVDVVASVISAVVNFISDNIILVALIAAGVFCLYYYGFAVMMADLALECELLALANISYMEIGAYALGEFVASIGICMGSFLDAIHFTTLLQVHQIAYILSGDYREMMSHVYNEIAEVSGALGLGSGYLILLHRNARNVILDVSGMMGRSYDVAEITWLQQYSDYLKKFNERVRI</sequence>
<dbReference type="AlphaFoldDB" id="X1NQY7"/>
<organism evidence="2">
    <name type="scientific">marine sediment metagenome</name>
    <dbReference type="NCBI Taxonomy" id="412755"/>
    <lineage>
        <taxon>unclassified sequences</taxon>
        <taxon>metagenomes</taxon>
        <taxon>ecological metagenomes</taxon>
    </lineage>
</organism>
<feature type="transmembrane region" description="Helical" evidence="1">
    <location>
        <begin position="41"/>
        <end position="63"/>
    </location>
</feature>
<dbReference type="EMBL" id="BARV01032138">
    <property type="protein sequence ID" value="GAI32621.1"/>
    <property type="molecule type" value="Genomic_DNA"/>
</dbReference>
<evidence type="ECO:0000313" key="2">
    <source>
        <dbReference type="EMBL" id="GAI32621.1"/>
    </source>
</evidence>
<comment type="caution">
    <text evidence="2">The sequence shown here is derived from an EMBL/GenBank/DDBJ whole genome shotgun (WGS) entry which is preliminary data.</text>
</comment>
<feature type="transmembrane region" description="Helical" evidence="1">
    <location>
        <begin position="14"/>
        <end position="34"/>
    </location>
</feature>
<evidence type="ECO:0000256" key="1">
    <source>
        <dbReference type="SAM" id="Phobius"/>
    </source>
</evidence>
<feature type="transmembrane region" description="Helical" evidence="1">
    <location>
        <begin position="83"/>
        <end position="103"/>
    </location>
</feature>